<proteinExistence type="predicted"/>
<dbReference type="SUPFAM" id="SSF52172">
    <property type="entry name" value="CheY-like"/>
    <property type="match status" value="1"/>
</dbReference>
<dbReference type="InterPro" id="IPR014605">
    <property type="entry name" value="Sig_resp-reg_PhyR"/>
</dbReference>
<dbReference type="AlphaFoldDB" id="A0A3P5XPL3"/>
<dbReference type="Pfam" id="PF00072">
    <property type="entry name" value="Response_reg"/>
    <property type="match status" value="1"/>
</dbReference>
<evidence type="ECO:0000313" key="6">
    <source>
        <dbReference type="Proteomes" id="UP000277498"/>
    </source>
</evidence>
<evidence type="ECO:0000259" key="4">
    <source>
        <dbReference type="PROSITE" id="PS50110"/>
    </source>
</evidence>
<name>A0A3P5XPL3_9RHOB</name>
<feature type="region of interest" description="Disordered" evidence="3">
    <location>
        <begin position="1"/>
        <end position="25"/>
    </location>
</feature>
<sequence length="288" mass="31276">MSQTDPNDPPAGAPQAPRETPVVENSMAVRVAAELPYLRRYARALTGSQDSGDRYAAATIEALLADRSLLDPGVSPRIVLFRTFHSVWQSSGRAVADPPAAGPERRAQARLAGLTSNTREALLLFTIEEFTREEIGQIMRIPASEADELVAIAYRETQAGIPGRIMIIEDEPLIALDIRSIVEEMGHEVTGIAATRDDAVRLGRETGPDLILADIQLADNSSGIDAVRMLLPDLGEVPVIFITAFPERLLTGEKPEPAFLITKPFTEERVRSAVSQAMFFASTETLMG</sequence>
<accession>A0A3P5XPL3</accession>
<dbReference type="SUPFAM" id="SSF88659">
    <property type="entry name" value="Sigma3 and sigma4 domains of RNA polymerase sigma factors"/>
    <property type="match status" value="1"/>
</dbReference>
<protein>
    <submittedName>
        <fullName evidence="5">Putative transcriptional regulatory protein pdtaR</fullName>
    </submittedName>
</protein>
<feature type="modified residue" description="4-aspartylphosphate" evidence="2">
    <location>
        <position position="214"/>
    </location>
</feature>
<evidence type="ECO:0000256" key="3">
    <source>
        <dbReference type="SAM" id="MobiDB-lite"/>
    </source>
</evidence>
<dbReference type="Gene3D" id="1.20.140.160">
    <property type="match status" value="1"/>
</dbReference>
<dbReference type="SMART" id="SM00448">
    <property type="entry name" value="REC"/>
    <property type="match status" value="1"/>
</dbReference>
<dbReference type="InterPro" id="IPR011006">
    <property type="entry name" value="CheY-like_superfamily"/>
</dbReference>
<dbReference type="Proteomes" id="UP000277498">
    <property type="component" value="Unassembled WGS sequence"/>
</dbReference>
<dbReference type="EMBL" id="UXAW01000120">
    <property type="protein sequence ID" value="VDC33649.1"/>
    <property type="molecule type" value="Genomic_DNA"/>
</dbReference>
<evidence type="ECO:0000256" key="2">
    <source>
        <dbReference type="PROSITE-ProRule" id="PRU00169"/>
    </source>
</evidence>
<dbReference type="PANTHER" id="PTHR44591:SF3">
    <property type="entry name" value="RESPONSE REGULATORY DOMAIN-CONTAINING PROTEIN"/>
    <property type="match status" value="1"/>
</dbReference>
<dbReference type="Pfam" id="PF22029">
    <property type="entry name" value="PhyR_sigma2"/>
    <property type="match status" value="1"/>
</dbReference>
<dbReference type="GO" id="GO:0000160">
    <property type="term" value="P:phosphorelay signal transduction system"/>
    <property type="evidence" value="ECO:0007669"/>
    <property type="project" value="InterPro"/>
</dbReference>
<dbReference type="Pfam" id="PF22233">
    <property type="entry name" value="PhyR_sigma-like"/>
    <property type="match status" value="1"/>
</dbReference>
<dbReference type="PANTHER" id="PTHR44591">
    <property type="entry name" value="STRESS RESPONSE REGULATOR PROTEIN 1"/>
    <property type="match status" value="1"/>
</dbReference>
<dbReference type="NCBIfam" id="NF006623">
    <property type="entry name" value="PRK09191.1"/>
    <property type="match status" value="1"/>
</dbReference>
<keyword evidence="6" id="KW-1185">Reference proteome</keyword>
<dbReference type="OrthoDB" id="9786101at2"/>
<dbReference type="PROSITE" id="PS50110">
    <property type="entry name" value="RESPONSE_REGULATORY"/>
    <property type="match status" value="1"/>
</dbReference>
<dbReference type="InterPro" id="IPR013324">
    <property type="entry name" value="RNA_pol_sigma_r3/r4-like"/>
</dbReference>
<dbReference type="Gene3D" id="3.40.50.2300">
    <property type="match status" value="1"/>
</dbReference>
<dbReference type="InterPro" id="IPR053867">
    <property type="entry name" value="PhyR_sigma4"/>
</dbReference>
<reference evidence="5 6" key="1">
    <citation type="submission" date="2018-11" db="EMBL/GenBank/DDBJ databases">
        <authorList>
            <person name="Criscuolo A."/>
        </authorList>
    </citation>
    <scope>NUCLEOTIDE SEQUENCE [LARGE SCALE GENOMIC DNA]</scope>
    <source>
        <strain evidence="5">ACIP111625</strain>
    </source>
</reference>
<dbReference type="CDD" id="cd17540">
    <property type="entry name" value="REC_PhyR"/>
    <property type="match status" value="1"/>
</dbReference>
<feature type="domain" description="Response regulatory" evidence="4">
    <location>
        <begin position="164"/>
        <end position="278"/>
    </location>
</feature>
<dbReference type="InterPro" id="IPR001789">
    <property type="entry name" value="Sig_transdc_resp-reg_receiver"/>
</dbReference>
<evidence type="ECO:0000313" key="5">
    <source>
        <dbReference type="EMBL" id="VDC33649.1"/>
    </source>
</evidence>
<keyword evidence="1 2" id="KW-0597">Phosphoprotein</keyword>
<dbReference type="PIRSF" id="PIRSF036400">
    <property type="entry name" value="RR_Ctr_UCP036400"/>
    <property type="match status" value="1"/>
</dbReference>
<dbReference type="InterPro" id="IPR053866">
    <property type="entry name" value="PhyR_sigma2"/>
</dbReference>
<organism evidence="5 6">
    <name type="scientific">Pseudogemmobacter humi</name>
    <dbReference type="NCBI Taxonomy" id="2483812"/>
    <lineage>
        <taxon>Bacteria</taxon>
        <taxon>Pseudomonadati</taxon>
        <taxon>Pseudomonadota</taxon>
        <taxon>Alphaproteobacteria</taxon>
        <taxon>Rhodobacterales</taxon>
        <taxon>Paracoccaceae</taxon>
        <taxon>Pseudogemmobacter</taxon>
    </lineage>
</organism>
<gene>
    <name evidence="5" type="primary">pdtaR_2</name>
    <name evidence="5" type="ORF">XINFAN_03959</name>
</gene>
<evidence type="ECO:0000256" key="1">
    <source>
        <dbReference type="ARBA" id="ARBA00022553"/>
    </source>
</evidence>
<dbReference type="InterPro" id="IPR050595">
    <property type="entry name" value="Bact_response_regulator"/>
</dbReference>